<feature type="domain" description="Protein translocase subunit SecDF P1" evidence="12">
    <location>
        <begin position="155"/>
        <end position="213"/>
    </location>
</feature>
<keyword evidence="3 10" id="KW-1003">Cell membrane</keyword>
<evidence type="ECO:0000259" key="13">
    <source>
        <dbReference type="Pfam" id="PF22599"/>
    </source>
</evidence>
<dbReference type="InterPro" id="IPR054384">
    <property type="entry name" value="SecDF_P1_head"/>
</dbReference>
<dbReference type="InterPro" id="IPR055344">
    <property type="entry name" value="SecD_SecF_C_bact"/>
</dbReference>
<evidence type="ECO:0000313" key="15">
    <source>
        <dbReference type="Proteomes" id="UP000249557"/>
    </source>
</evidence>
<dbReference type="GO" id="GO:0006605">
    <property type="term" value="P:protein targeting"/>
    <property type="evidence" value="ECO:0007669"/>
    <property type="project" value="UniProtKB-UniRule"/>
</dbReference>
<dbReference type="InterPro" id="IPR048634">
    <property type="entry name" value="SecD_SecF_C"/>
</dbReference>
<dbReference type="SUPFAM" id="SSF82866">
    <property type="entry name" value="Multidrug efflux transporter AcrB transmembrane domain"/>
    <property type="match status" value="1"/>
</dbReference>
<keyword evidence="4" id="KW-0997">Cell inner membrane</keyword>
<dbReference type="Pfam" id="PF07549">
    <property type="entry name" value="Sec_GG"/>
    <property type="match status" value="1"/>
</dbReference>
<evidence type="ECO:0000256" key="8">
    <source>
        <dbReference type="ARBA" id="ARBA00023010"/>
    </source>
</evidence>
<evidence type="ECO:0000256" key="5">
    <source>
        <dbReference type="ARBA" id="ARBA00022692"/>
    </source>
</evidence>
<evidence type="ECO:0000256" key="2">
    <source>
        <dbReference type="ARBA" id="ARBA00022448"/>
    </source>
</evidence>
<keyword evidence="2 10" id="KW-0813">Transport</keyword>
<keyword evidence="5 10" id="KW-0812">Transmembrane</keyword>
<dbReference type="GO" id="GO:0065002">
    <property type="term" value="P:intracellular protein transmembrane transport"/>
    <property type="evidence" value="ECO:0007669"/>
    <property type="project" value="UniProtKB-UniRule"/>
</dbReference>
<dbReference type="FunFam" id="3.30.1360.200:FF:000002">
    <property type="entry name" value="Preprotein translocase subunit SecD"/>
    <property type="match status" value="1"/>
</dbReference>
<dbReference type="GO" id="GO:0043952">
    <property type="term" value="P:protein transport by the Sec complex"/>
    <property type="evidence" value="ECO:0007669"/>
    <property type="project" value="UniProtKB-UniRule"/>
</dbReference>
<dbReference type="Pfam" id="PF21760">
    <property type="entry name" value="SecD_1st"/>
    <property type="match status" value="1"/>
</dbReference>
<organism evidence="14 15">
    <name type="scientific">Micavibrio aeruginosavorus</name>
    <dbReference type="NCBI Taxonomy" id="349221"/>
    <lineage>
        <taxon>Bacteria</taxon>
        <taxon>Pseudomonadati</taxon>
        <taxon>Bdellovibrionota</taxon>
        <taxon>Bdellovibrionia</taxon>
        <taxon>Bdellovibrionales</taxon>
        <taxon>Pseudobdellovibrionaceae</taxon>
        <taxon>Micavibrio</taxon>
    </lineage>
</organism>
<keyword evidence="9 10" id="KW-0472">Membrane</keyword>
<keyword evidence="8 10" id="KW-0811">Translocation</keyword>
<comment type="caution">
    <text evidence="14">The sequence shown here is derived from an EMBL/GenBank/DDBJ whole genome shotgun (WGS) entry which is preliminary data.</text>
</comment>
<comment type="subunit">
    <text evidence="10">Forms a complex with SecF. Part of the essential Sec protein translocation apparatus which comprises SecA, SecYEG and auxiliary proteins SecDF. Other proteins may also be involved.</text>
</comment>
<dbReference type="GO" id="GO:0005886">
    <property type="term" value="C:plasma membrane"/>
    <property type="evidence" value="ECO:0007669"/>
    <property type="project" value="UniProtKB-SubCell"/>
</dbReference>
<accession>A0A2W5A3I1</accession>
<evidence type="ECO:0000256" key="9">
    <source>
        <dbReference type="ARBA" id="ARBA00023136"/>
    </source>
</evidence>
<evidence type="ECO:0000256" key="6">
    <source>
        <dbReference type="ARBA" id="ARBA00022927"/>
    </source>
</evidence>
<gene>
    <name evidence="10 14" type="primary">secD</name>
    <name evidence="14" type="ORF">DI626_00115</name>
</gene>
<evidence type="ECO:0000256" key="1">
    <source>
        <dbReference type="ARBA" id="ARBA00004651"/>
    </source>
</evidence>
<dbReference type="EMBL" id="QFNK01000001">
    <property type="protein sequence ID" value="PZO89103.1"/>
    <property type="molecule type" value="Genomic_DNA"/>
</dbReference>
<dbReference type="FunFam" id="1.20.1640.10:FF:000004">
    <property type="entry name" value="Protein translocase subunit SecD"/>
    <property type="match status" value="1"/>
</dbReference>
<dbReference type="GO" id="GO:0015450">
    <property type="term" value="F:protein-transporting ATPase activity"/>
    <property type="evidence" value="ECO:0007669"/>
    <property type="project" value="InterPro"/>
</dbReference>
<dbReference type="InterPro" id="IPR048631">
    <property type="entry name" value="SecD_1st"/>
</dbReference>
<proteinExistence type="inferred from homology"/>
<evidence type="ECO:0000256" key="7">
    <source>
        <dbReference type="ARBA" id="ARBA00022989"/>
    </source>
</evidence>
<evidence type="ECO:0000256" key="10">
    <source>
        <dbReference type="HAMAP-Rule" id="MF_01463"/>
    </source>
</evidence>
<dbReference type="NCBIfam" id="TIGR01129">
    <property type="entry name" value="secD"/>
    <property type="match status" value="1"/>
</dbReference>
<reference evidence="14 15" key="1">
    <citation type="submission" date="2017-08" db="EMBL/GenBank/DDBJ databases">
        <title>Infants hospitalized years apart are colonized by the same room-sourced microbial strains.</title>
        <authorList>
            <person name="Brooks B."/>
            <person name="Olm M.R."/>
            <person name="Firek B.A."/>
            <person name="Baker R."/>
            <person name="Thomas B.C."/>
            <person name="Morowitz M.J."/>
            <person name="Banfield J.F."/>
        </authorList>
    </citation>
    <scope>NUCLEOTIDE SEQUENCE [LARGE SCALE GENOMIC DNA]</scope>
    <source>
        <strain evidence="14">S2_018_000_R2_104</strain>
    </source>
</reference>
<dbReference type="NCBIfam" id="TIGR00916">
    <property type="entry name" value="2A0604s01"/>
    <property type="match status" value="1"/>
</dbReference>
<sequence length="523" mass="56171">MVQIPLWKRILIIGAVVLSVLFSAPNFVPKESREQILGALPSWLPHKTVNLGLDLQGGSHILLQVDLASVTKQRSEDLVASLRPALRDQKIGYKRLAVLPNGGIRVQMRDANDAAAVRKAIASLDNTLSLSAPSPDTIEGIFAETAIRQIKDDIINQSLEIVRRRSDETGTNEPTIQRQGEDRIVVQLPGLDDPDRVKQLLGRTAKLSFHMVNMNVAESNVRTGGGDMILPMAEQPGQTLAVERRAMLTGDMLTAASYAQDQNGQPAVSFRFNPIGTKRFCDLSRENVNRLFAIVLDGEVISAPVIREPICGGSGQISGSFTLKEANDLAILLRAGALPAPLHIVEERTVGPSLGADSIAAGEKAVVMGLALVFVLMVGTYSLFGIFACIGMIVNLAICIAFLSVLQATLTMPGIAGLVLTVAMSVDANVLIFERIREELREGRSAISAIDNGFRIAFATILDSNLTALFAALILFSFGTGPIKGFAVTTAIGVVASFFTASTVVRLMIVYWLGRKRPATLPV</sequence>
<dbReference type="PANTHER" id="PTHR30081">
    <property type="entry name" value="PROTEIN-EXPORT MEMBRANE PROTEIN SEC"/>
    <property type="match status" value="1"/>
</dbReference>
<feature type="transmembrane region" description="Helical" evidence="10">
    <location>
        <begin position="370"/>
        <end position="403"/>
    </location>
</feature>
<comment type="function">
    <text evidence="10">Part of the Sec protein translocase complex. Interacts with the SecYEG preprotein conducting channel. SecDF uses the proton motive force (PMF) to complete protein translocation after the ATP-dependent function of SecA.</text>
</comment>
<comment type="caution">
    <text evidence="10">Lacks conserved residue(s) required for the propagation of feature annotation.</text>
</comment>
<dbReference type="InterPro" id="IPR022813">
    <property type="entry name" value="SecD/SecF_arch_bac"/>
</dbReference>
<dbReference type="Gene3D" id="1.20.1640.10">
    <property type="entry name" value="Multidrug efflux transporter AcrB transmembrane domain"/>
    <property type="match status" value="1"/>
</dbReference>
<dbReference type="PANTHER" id="PTHR30081:SF1">
    <property type="entry name" value="PROTEIN TRANSLOCASE SUBUNIT SECD"/>
    <property type="match status" value="1"/>
</dbReference>
<evidence type="ECO:0000313" key="14">
    <source>
        <dbReference type="EMBL" id="PZO89103.1"/>
    </source>
</evidence>
<dbReference type="Pfam" id="PF02355">
    <property type="entry name" value="SecD_SecF_C"/>
    <property type="match status" value="1"/>
</dbReference>
<dbReference type="Proteomes" id="UP000249557">
    <property type="component" value="Unassembled WGS sequence"/>
</dbReference>
<dbReference type="Gene3D" id="3.30.1360.200">
    <property type="match status" value="1"/>
</dbReference>
<evidence type="ECO:0000259" key="12">
    <source>
        <dbReference type="Pfam" id="PF21760"/>
    </source>
</evidence>
<dbReference type="AlphaFoldDB" id="A0A2W5A3I1"/>
<feature type="domain" description="SecDF P1 head subdomain" evidence="13">
    <location>
        <begin position="229"/>
        <end position="340"/>
    </location>
</feature>
<feature type="transmembrane region" description="Helical" evidence="10">
    <location>
        <begin position="415"/>
        <end position="433"/>
    </location>
</feature>
<dbReference type="HAMAP" id="MF_01463_B">
    <property type="entry name" value="SecD_B"/>
    <property type="match status" value="1"/>
</dbReference>
<keyword evidence="7 10" id="KW-1133">Transmembrane helix</keyword>
<keyword evidence="6 10" id="KW-0653">Protein transport</keyword>
<dbReference type="Pfam" id="PF22599">
    <property type="entry name" value="SecDF_P1_head"/>
    <property type="match status" value="1"/>
</dbReference>
<dbReference type="InterPro" id="IPR022646">
    <property type="entry name" value="SecD/SecF_CS"/>
</dbReference>
<name>A0A2W5A3I1_9BACT</name>
<evidence type="ECO:0000259" key="11">
    <source>
        <dbReference type="Pfam" id="PF02355"/>
    </source>
</evidence>
<comment type="similarity">
    <text evidence="10">Belongs to the SecD/SecF family. SecD subfamily.</text>
</comment>
<feature type="transmembrane region" description="Helical" evidence="10">
    <location>
        <begin position="485"/>
        <end position="513"/>
    </location>
</feature>
<dbReference type="Gene3D" id="3.30.70.3400">
    <property type="match status" value="2"/>
</dbReference>
<protein>
    <recommendedName>
        <fullName evidence="10">Protein translocase subunit SecD</fullName>
    </recommendedName>
</protein>
<feature type="transmembrane region" description="Helical" evidence="10">
    <location>
        <begin position="454"/>
        <end position="479"/>
    </location>
</feature>
<dbReference type="InterPro" id="IPR005791">
    <property type="entry name" value="SecD"/>
</dbReference>
<comment type="subcellular location">
    <subcellularLocation>
        <location evidence="1 10">Cell membrane</location>
        <topology evidence="1 10">Multi-pass membrane protein</topology>
    </subcellularLocation>
</comment>
<evidence type="ECO:0000256" key="3">
    <source>
        <dbReference type="ARBA" id="ARBA00022475"/>
    </source>
</evidence>
<feature type="domain" description="Protein export membrane protein SecD/SecF C-terminal" evidence="11">
    <location>
        <begin position="344"/>
        <end position="507"/>
    </location>
</feature>
<evidence type="ECO:0000256" key="4">
    <source>
        <dbReference type="ARBA" id="ARBA00022519"/>
    </source>
</evidence>